<evidence type="ECO:0000313" key="1">
    <source>
        <dbReference type="EMBL" id="CAJ2630708.1"/>
    </source>
</evidence>
<comment type="caution">
    <text evidence="1">The sequence shown here is derived from an EMBL/GenBank/DDBJ whole genome shotgun (WGS) entry which is preliminary data.</text>
</comment>
<protein>
    <submittedName>
        <fullName evidence="1">Uncharacterized protein</fullName>
    </submittedName>
</protein>
<dbReference type="EMBL" id="CASHSV030000001">
    <property type="protein sequence ID" value="CAJ2630708.1"/>
    <property type="molecule type" value="Genomic_DNA"/>
</dbReference>
<reference evidence="1" key="1">
    <citation type="submission" date="2023-10" db="EMBL/GenBank/DDBJ databases">
        <authorList>
            <person name="Rodriguez Cubillos JULIANA M."/>
            <person name="De Vega J."/>
        </authorList>
    </citation>
    <scope>NUCLEOTIDE SEQUENCE</scope>
</reference>
<evidence type="ECO:0000313" key="2">
    <source>
        <dbReference type="Proteomes" id="UP001177021"/>
    </source>
</evidence>
<sequence>MAYFVKSLGYFAQWNVNGNYLNQNESDHISEAFKIAMWQWRIMISRSRVVGAQIISLYPMEYSYKIEGGLNPPIASFQIKISDTIGKHSQILAMSEEVRDWQFNFPGRGTFTWICDIELPEAYYIELEFSHLQSSNTANGESFRFNGYKRCKLSSLNRLIQVDKDITIYVEASKQTIMAHQFALGSKSSVFKQMFKEGSVDTITISDMATIPCQKFIDYFYDILRDEDLLNYSRDLLEAAKKYDVTDMIKDIEKRLARDINTQNVVERMKIAYRYELETLRDRCVRLILEFKKFWTIRMDLYDFLESVDREVVRKVFRDFCSVIAAIEGL</sequence>
<gene>
    <name evidence="1" type="ORF">MILVUS5_LOCUS2438</name>
</gene>
<proteinExistence type="predicted"/>
<accession>A0ACB0IEH5</accession>
<organism evidence="1 2">
    <name type="scientific">Trifolium pratense</name>
    <name type="common">Red clover</name>
    <dbReference type="NCBI Taxonomy" id="57577"/>
    <lineage>
        <taxon>Eukaryota</taxon>
        <taxon>Viridiplantae</taxon>
        <taxon>Streptophyta</taxon>
        <taxon>Embryophyta</taxon>
        <taxon>Tracheophyta</taxon>
        <taxon>Spermatophyta</taxon>
        <taxon>Magnoliopsida</taxon>
        <taxon>eudicotyledons</taxon>
        <taxon>Gunneridae</taxon>
        <taxon>Pentapetalae</taxon>
        <taxon>rosids</taxon>
        <taxon>fabids</taxon>
        <taxon>Fabales</taxon>
        <taxon>Fabaceae</taxon>
        <taxon>Papilionoideae</taxon>
        <taxon>50 kb inversion clade</taxon>
        <taxon>NPAAA clade</taxon>
        <taxon>Hologalegina</taxon>
        <taxon>IRL clade</taxon>
        <taxon>Trifolieae</taxon>
        <taxon>Trifolium</taxon>
    </lineage>
</organism>
<keyword evidence="2" id="KW-1185">Reference proteome</keyword>
<name>A0ACB0IEH5_TRIPR</name>
<dbReference type="Proteomes" id="UP001177021">
    <property type="component" value="Unassembled WGS sequence"/>
</dbReference>